<dbReference type="SUPFAM" id="SSF56281">
    <property type="entry name" value="Metallo-hydrolase/oxidoreductase"/>
    <property type="match status" value="1"/>
</dbReference>
<dbReference type="PANTHER" id="PTHR23131:SF0">
    <property type="entry name" value="ENDORIBONUCLEASE LACTB2"/>
    <property type="match status" value="1"/>
</dbReference>
<evidence type="ECO:0000259" key="1">
    <source>
        <dbReference type="SMART" id="SM00849"/>
    </source>
</evidence>
<accession>A0A1G6S2L7</accession>
<dbReference type="Pfam" id="PF17778">
    <property type="entry name" value="WHD_BLACT"/>
    <property type="match status" value="1"/>
</dbReference>
<gene>
    <name evidence="2" type="ORF">SAMN04489747_0204</name>
</gene>
<name>A0A1G6S2L7_9ACTN</name>
<dbReference type="Proteomes" id="UP000198546">
    <property type="component" value="Chromosome i"/>
</dbReference>
<dbReference type="Gene3D" id="1.10.10.10">
    <property type="entry name" value="Winged helix-like DNA-binding domain superfamily/Winged helix DNA-binding domain"/>
    <property type="match status" value="1"/>
</dbReference>
<dbReference type="RefSeq" id="WP_231946438.1">
    <property type="nucleotide sequence ID" value="NZ_LT629688.1"/>
</dbReference>
<dbReference type="InterPro" id="IPR050662">
    <property type="entry name" value="Sec-metab_biosynth-thioest"/>
</dbReference>
<dbReference type="InterPro" id="IPR041516">
    <property type="entry name" value="LACTB2_WH"/>
</dbReference>
<dbReference type="PANTHER" id="PTHR23131">
    <property type="entry name" value="ENDORIBONUCLEASE LACTB2"/>
    <property type="match status" value="1"/>
</dbReference>
<protein>
    <submittedName>
        <fullName evidence="2">Glyoxylase, beta-lactamase superfamily II</fullName>
    </submittedName>
</protein>
<evidence type="ECO:0000313" key="3">
    <source>
        <dbReference type="Proteomes" id="UP000198546"/>
    </source>
</evidence>
<dbReference type="AlphaFoldDB" id="A0A1G6S2L7"/>
<dbReference type="STRING" id="675864.SAMN04489747_0204"/>
<feature type="domain" description="Metallo-beta-lactamase" evidence="1">
    <location>
        <begin position="19"/>
        <end position="181"/>
    </location>
</feature>
<dbReference type="Pfam" id="PF00753">
    <property type="entry name" value="Lactamase_B"/>
    <property type="match status" value="1"/>
</dbReference>
<dbReference type="EMBL" id="LT629688">
    <property type="protein sequence ID" value="SDD11162.1"/>
    <property type="molecule type" value="Genomic_DNA"/>
</dbReference>
<dbReference type="InterPro" id="IPR001279">
    <property type="entry name" value="Metallo-B-lactamas"/>
</dbReference>
<dbReference type="InterPro" id="IPR036388">
    <property type="entry name" value="WH-like_DNA-bd_sf"/>
</dbReference>
<dbReference type="Gene3D" id="3.60.15.10">
    <property type="entry name" value="Ribonuclease Z/Hydroxyacylglutathione hydrolase-like"/>
    <property type="match status" value="1"/>
</dbReference>
<evidence type="ECO:0000313" key="2">
    <source>
        <dbReference type="EMBL" id="SDD11162.1"/>
    </source>
</evidence>
<dbReference type="SMART" id="SM00849">
    <property type="entry name" value="Lactamase_B"/>
    <property type="match status" value="1"/>
</dbReference>
<reference evidence="2 3" key="1">
    <citation type="submission" date="2016-10" db="EMBL/GenBank/DDBJ databases">
        <authorList>
            <person name="de Groot N.N."/>
        </authorList>
    </citation>
    <scope>NUCLEOTIDE SEQUENCE [LARGE SCALE GENOMIC DNA]</scope>
    <source>
        <strain evidence="2 3">MON 2.2</strain>
    </source>
</reference>
<organism evidence="2 3">
    <name type="scientific">Auraticoccus monumenti</name>
    <dbReference type="NCBI Taxonomy" id="675864"/>
    <lineage>
        <taxon>Bacteria</taxon>
        <taxon>Bacillati</taxon>
        <taxon>Actinomycetota</taxon>
        <taxon>Actinomycetes</taxon>
        <taxon>Propionibacteriales</taxon>
        <taxon>Propionibacteriaceae</taxon>
        <taxon>Auraticoccus</taxon>
    </lineage>
</organism>
<sequence length="251" mass="26570">MELWSRVLAPNPGPMTLEGTNTWVLGAGSGPAVVVDPGPDDEGHLDAVASACPDGVATIVLTHHHHDHVEGVAGLVQRTGAQVRAVRHDLCTGPVLRDGDRLDVPAGTLEVLLVPGHTSDSLALLLDDPAGTVLLSGDTVLGRGTTVIAHPDGHLQDYLDSLRRLQQVVRERKVVRVLPGHGPEVERPAEVLAEYLRHRLDRLEQVRSARAGGASTAEEVVAAVYGPLEPVLHGAALRSVRAQLQHLDSDG</sequence>
<proteinExistence type="predicted"/>
<dbReference type="CDD" id="cd16278">
    <property type="entry name" value="metallo-hydrolase-like_MBL-fold"/>
    <property type="match status" value="1"/>
</dbReference>
<keyword evidence="3" id="KW-1185">Reference proteome</keyword>
<dbReference type="InterPro" id="IPR036866">
    <property type="entry name" value="RibonucZ/Hydroxyglut_hydro"/>
</dbReference>